<dbReference type="EMBL" id="FPBL01000001">
    <property type="protein sequence ID" value="SFU35482.1"/>
    <property type="molecule type" value="Genomic_DNA"/>
</dbReference>
<dbReference type="GO" id="GO:0009088">
    <property type="term" value="P:threonine biosynthetic process"/>
    <property type="evidence" value="ECO:0007669"/>
    <property type="project" value="UniProtKB-UniRule"/>
</dbReference>
<keyword evidence="1 8" id="KW-0028">Amino-acid biosynthesis</keyword>
<keyword evidence="4 8" id="KW-0547">Nucleotide-binding</keyword>
<sequence>MSVFTPVTKEQLAVWLQNYSLGLLIDLQGISSGIENTNYFVTTTQGKFILTLFEKLTSTELPFYLNLMAYLSGQGIPCPKPVESQDHALLGMLNGKPASIVTFLPGQSMTQIREEQCAQVGKTLAKMHLAGLNYSGKNRNPRGLDWWQTAAGTVMPFLSRSEQSLLDEELQFQIKQHTTNLPQGIIHADLFRDNVLFTSTGIGGIIDFYFACNDALLYDLAITANDWCTLEDGVTDKARMHALVKAYQAARPLTAEEHPAWPTMLRAGALRFWLSRLYDYYLPRPGELTHKKDPEHFRRILEYHLTNPSVLPSLQV</sequence>
<dbReference type="Pfam" id="PF01636">
    <property type="entry name" value="APH"/>
    <property type="match status" value="1"/>
</dbReference>
<dbReference type="NCBIfam" id="NF003558">
    <property type="entry name" value="PRK05231.1"/>
    <property type="match status" value="1"/>
</dbReference>
<evidence type="ECO:0000256" key="1">
    <source>
        <dbReference type="ARBA" id="ARBA00022605"/>
    </source>
</evidence>
<dbReference type="PANTHER" id="PTHR21064:SF6">
    <property type="entry name" value="AMINOGLYCOSIDE PHOSPHOTRANSFERASE DOMAIN-CONTAINING PROTEIN"/>
    <property type="match status" value="1"/>
</dbReference>
<comment type="pathway">
    <text evidence="8">Amino-acid biosynthesis; L-threonine biosynthesis; L-threonine from L-aspartate: step 4/5.</text>
</comment>
<keyword evidence="3 8" id="KW-0791">Threonine biosynthesis</keyword>
<dbReference type="InterPro" id="IPR002575">
    <property type="entry name" value="Aminoglycoside_PTrfase"/>
</dbReference>
<dbReference type="GO" id="GO:0004413">
    <property type="term" value="F:homoserine kinase activity"/>
    <property type="evidence" value="ECO:0007669"/>
    <property type="project" value="UniProtKB-UniRule"/>
</dbReference>
<dbReference type="GO" id="GO:0005524">
    <property type="term" value="F:ATP binding"/>
    <property type="evidence" value="ECO:0007669"/>
    <property type="project" value="UniProtKB-KW"/>
</dbReference>
<evidence type="ECO:0000313" key="11">
    <source>
        <dbReference type="EMBL" id="SFU35482.1"/>
    </source>
</evidence>
<keyword evidence="2 8" id="KW-0808">Transferase</keyword>
<feature type="domain" description="Aminoglycoside phosphotransferase" evidence="10">
    <location>
        <begin position="27"/>
        <end position="253"/>
    </location>
</feature>
<protein>
    <recommendedName>
        <fullName evidence="8 9">Homoserine kinase</fullName>
        <shortName evidence="8">HK</shortName>
        <shortName evidence="8">HSK</shortName>
        <ecNumber evidence="8 9">2.7.1.39</ecNumber>
    </recommendedName>
</protein>
<organism evidence="11 12">
    <name type="scientific">Nitrosomonas eutropha</name>
    <dbReference type="NCBI Taxonomy" id="916"/>
    <lineage>
        <taxon>Bacteria</taxon>
        <taxon>Pseudomonadati</taxon>
        <taxon>Pseudomonadota</taxon>
        <taxon>Betaproteobacteria</taxon>
        <taxon>Nitrosomonadales</taxon>
        <taxon>Nitrosomonadaceae</taxon>
        <taxon>Nitrosomonas</taxon>
    </lineage>
</organism>
<comment type="catalytic activity">
    <reaction evidence="8">
        <text>L-homoserine + ATP = O-phospho-L-homoserine + ADP + H(+)</text>
        <dbReference type="Rhea" id="RHEA:13985"/>
        <dbReference type="ChEBI" id="CHEBI:15378"/>
        <dbReference type="ChEBI" id="CHEBI:30616"/>
        <dbReference type="ChEBI" id="CHEBI:57476"/>
        <dbReference type="ChEBI" id="CHEBI:57590"/>
        <dbReference type="ChEBI" id="CHEBI:456216"/>
        <dbReference type="EC" id="2.7.1.39"/>
    </reaction>
</comment>
<dbReference type="Gene3D" id="3.30.200.20">
    <property type="entry name" value="Phosphorylase Kinase, domain 1"/>
    <property type="match status" value="1"/>
</dbReference>
<evidence type="ECO:0000256" key="8">
    <source>
        <dbReference type="HAMAP-Rule" id="MF_00301"/>
    </source>
</evidence>
<dbReference type="InterPro" id="IPR050249">
    <property type="entry name" value="Pseudomonas-type_ThrB"/>
</dbReference>
<dbReference type="Gene3D" id="3.90.1200.10">
    <property type="match status" value="1"/>
</dbReference>
<dbReference type="SUPFAM" id="SSF56112">
    <property type="entry name" value="Protein kinase-like (PK-like)"/>
    <property type="match status" value="1"/>
</dbReference>
<dbReference type="CDD" id="cd05153">
    <property type="entry name" value="HomoserineK_II"/>
    <property type="match status" value="1"/>
</dbReference>
<evidence type="ECO:0000313" key="12">
    <source>
        <dbReference type="Proteomes" id="UP000183926"/>
    </source>
</evidence>
<evidence type="ECO:0000256" key="9">
    <source>
        <dbReference type="NCBIfam" id="TIGR00938"/>
    </source>
</evidence>
<evidence type="ECO:0000256" key="4">
    <source>
        <dbReference type="ARBA" id="ARBA00022741"/>
    </source>
</evidence>
<dbReference type="InterPro" id="IPR005280">
    <property type="entry name" value="Homoserine_kinase_II"/>
</dbReference>
<evidence type="ECO:0000256" key="2">
    <source>
        <dbReference type="ARBA" id="ARBA00022679"/>
    </source>
</evidence>
<evidence type="ECO:0000256" key="6">
    <source>
        <dbReference type="ARBA" id="ARBA00022840"/>
    </source>
</evidence>
<evidence type="ECO:0000256" key="7">
    <source>
        <dbReference type="ARBA" id="ARBA00038240"/>
    </source>
</evidence>
<dbReference type="AlphaFoldDB" id="A0A1I7FH03"/>
<dbReference type="RefSeq" id="WP_074926678.1">
    <property type="nucleotide sequence ID" value="NZ_FPBL01000001.1"/>
</dbReference>
<dbReference type="NCBIfam" id="TIGR00938">
    <property type="entry name" value="thrB_alt"/>
    <property type="match status" value="1"/>
</dbReference>
<name>A0A1I7FH03_9PROT</name>
<dbReference type="UniPathway" id="UPA00050">
    <property type="reaction ID" value="UER00064"/>
</dbReference>
<dbReference type="InterPro" id="IPR011009">
    <property type="entry name" value="Kinase-like_dom_sf"/>
</dbReference>
<accession>A0A1I7FH03</accession>
<dbReference type="PANTHER" id="PTHR21064">
    <property type="entry name" value="AMINOGLYCOSIDE PHOSPHOTRANSFERASE DOMAIN-CONTAINING PROTEIN-RELATED"/>
    <property type="match status" value="1"/>
</dbReference>
<dbReference type="HAMAP" id="MF_00301">
    <property type="entry name" value="Homoser_kinase_2"/>
    <property type="match status" value="1"/>
</dbReference>
<dbReference type="EC" id="2.7.1.39" evidence="8 9"/>
<keyword evidence="5 8" id="KW-0418">Kinase</keyword>
<evidence type="ECO:0000259" key="10">
    <source>
        <dbReference type="Pfam" id="PF01636"/>
    </source>
</evidence>
<evidence type="ECO:0000256" key="3">
    <source>
        <dbReference type="ARBA" id="ARBA00022697"/>
    </source>
</evidence>
<proteinExistence type="inferred from homology"/>
<dbReference type="OrthoDB" id="9777460at2"/>
<evidence type="ECO:0000256" key="5">
    <source>
        <dbReference type="ARBA" id="ARBA00022777"/>
    </source>
</evidence>
<comment type="similarity">
    <text evidence="7 8">Belongs to the pseudomonas-type ThrB family.</text>
</comment>
<dbReference type="Proteomes" id="UP000183926">
    <property type="component" value="Unassembled WGS sequence"/>
</dbReference>
<gene>
    <name evidence="8" type="primary">thrB</name>
    <name evidence="11" type="ORF">SAMN05216339_101490</name>
</gene>
<keyword evidence="6 8" id="KW-0067">ATP-binding</keyword>
<reference evidence="11 12" key="1">
    <citation type="submission" date="2016-10" db="EMBL/GenBank/DDBJ databases">
        <authorList>
            <person name="de Groot N.N."/>
        </authorList>
    </citation>
    <scope>NUCLEOTIDE SEQUENCE [LARGE SCALE GENOMIC DNA]</scope>
    <source>
        <strain evidence="11 12">Nm24</strain>
    </source>
</reference>